<evidence type="ECO:0000313" key="1">
    <source>
        <dbReference type="EMBL" id="EEB06815.1"/>
    </source>
</evidence>
<dbReference type="GeneID" id="7048052"/>
<dbReference type="AlphaFoldDB" id="B6JZ47"/>
<sequence>MAYSWTNICNAFKNKLFKSKDGRFKTHNEYVKYHLLQVYERILEVAQEVLDEGFADPQYVDKMFETHPDFHPCWVRDQLAALYTDVYFHRSKLQKMKSTDLTGYRYYLLYEHVNQTAFSLGRMIMCVIRHPKVQQAYQEEQPSLVNRYNQLILRLAEAVRTTEGIYNRKQRFCYRVFNVFKVMRAQLKFIILTTSGTIDPLKKMKPVFYEAVRIPALSWRRPNPEWKVIV</sequence>
<dbReference type="VEuPathDB" id="FungiDB:SJAG_01871"/>
<evidence type="ECO:0000313" key="2">
    <source>
        <dbReference type="JaponicusDB" id="SJAG_01871"/>
    </source>
</evidence>
<dbReference type="HOGENOM" id="CLU_1205362_0_0_1"/>
<keyword evidence="3" id="KW-1185">Reference proteome</keyword>
<dbReference type="Proteomes" id="UP000001744">
    <property type="component" value="Unassembled WGS sequence"/>
</dbReference>
<dbReference type="JaponicusDB" id="SJAG_01871">
    <property type="gene designation" value="mug128"/>
</dbReference>
<accession>B6JZ47</accession>
<dbReference type="EMBL" id="KE651168">
    <property type="protein sequence ID" value="EEB06815.1"/>
    <property type="molecule type" value="Genomic_DNA"/>
</dbReference>
<dbReference type="RefSeq" id="XP_002173108.1">
    <property type="nucleotide sequence ID" value="XM_002173072.2"/>
</dbReference>
<gene>
    <name evidence="2" type="primary">mug128</name>
    <name evidence="1" type="ORF">SJAG_01871</name>
</gene>
<organism evidence="1 3">
    <name type="scientific">Schizosaccharomyces japonicus (strain yFS275 / FY16936)</name>
    <name type="common">Fission yeast</name>
    <dbReference type="NCBI Taxonomy" id="402676"/>
    <lineage>
        <taxon>Eukaryota</taxon>
        <taxon>Fungi</taxon>
        <taxon>Dikarya</taxon>
        <taxon>Ascomycota</taxon>
        <taxon>Taphrinomycotina</taxon>
        <taxon>Schizosaccharomycetes</taxon>
        <taxon>Schizosaccharomycetales</taxon>
        <taxon>Schizosaccharomycetaceae</taxon>
        <taxon>Schizosaccharomyces</taxon>
    </lineage>
</organism>
<name>B6JZ47_SCHJY</name>
<reference evidence="1 3" key="1">
    <citation type="journal article" date="2011" name="Science">
        <title>Comparative functional genomics of the fission yeasts.</title>
        <authorList>
            <person name="Rhind N."/>
            <person name="Chen Z."/>
            <person name="Yassour M."/>
            <person name="Thompson D.A."/>
            <person name="Haas B.J."/>
            <person name="Habib N."/>
            <person name="Wapinski I."/>
            <person name="Roy S."/>
            <person name="Lin M.F."/>
            <person name="Heiman D.I."/>
            <person name="Young S.K."/>
            <person name="Furuya K."/>
            <person name="Guo Y."/>
            <person name="Pidoux A."/>
            <person name="Chen H.M."/>
            <person name="Robbertse B."/>
            <person name="Goldberg J.M."/>
            <person name="Aoki K."/>
            <person name="Bayne E.H."/>
            <person name="Berlin A.M."/>
            <person name="Desjardins C.A."/>
            <person name="Dobbs E."/>
            <person name="Dukaj L."/>
            <person name="Fan L."/>
            <person name="FitzGerald M.G."/>
            <person name="French C."/>
            <person name="Gujja S."/>
            <person name="Hansen K."/>
            <person name="Keifenheim D."/>
            <person name="Levin J.Z."/>
            <person name="Mosher R.A."/>
            <person name="Mueller C.A."/>
            <person name="Pfiffner J."/>
            <person name="Priest M."/>
            <person name="Russ C."/>
            <person name="Smialowska A."/>
            <person name="Swoboda P."/>
            <person name="Sykes S.M."/>
            <person name="Vaughn M."/>
            <person name="Vengrova S."/>
            <person name="Yoder R."/>
            <person name="Zeng Q."/>
            <person name="Allshire R."/>
            <person name="Baulcombe D."/>
            <person name="Birren B.W."/>
            <person name="Brown W."/>
            <person name="Ekwall K."/>
            <person name="Kellis M."/>
            <person name="Leatherwood J."/>
            <person name="Levin H."/>
            <person name="Margalit H."/>
            <person name="Martienssen R."/>
            <person name="Nieduszynski C.A."/>
            <person name="Spatafora J.W."/>
            <person name="Friedman N."/>
            <person name="Dalgaard J.Z."/>
            <person name="Baumann P."/>
            <person name="Niki H."/>
            <person name="Regev A."/>
            <person name="Nusbaum C."/>
        </authorList>
    </citation>
    <scope>NUCLEOTIDE SEQUENCE [LARGE SCALE GENOMIC DNA]</scope>
    <source>
        <strain evidence="3">yFS275 / FY16936</strain>
    </source>
</reference>
<protein>
    <submittedName>
        <fullName evidence="1">Uncharacterized protein</fullName>
    </submittedName>
</protein>
<proteinExistence type="predicted"/>
<evidence type="ECO:0000313" key="3">
    <source>
        <dbReference type="Proteomes" id="UP000001744"/>
    </source>
</evidence>